<dbReference type="Proteomes" id="UP001501231">
    <property type="component" value="Unassembled WGS sequence"/>
</dbReference>
<comment type="caution">
    <text evidence="1">The sequence shown here is derived from an EMBL/GenBank/DDBJ whole genome shotgun (WGS) entry which is preliminary data.</text>
</comment>
<protein>
    <submittedName>
        <fullName evidence="1">Uncharacterized protein</fullName>
    </submittedName>
</protein>
<keyword evidence="2" id="KW-1185">Reference proteome</keyword>
<proteinExistence type="predicted"/>
<dbReference type="EMBL" id="BAAARW010000011">
    <property type="protein sequence ID" value="GAA2417739.1"/>
    <property type="molecule type" value="Genomic_DNA"/>
</dbReference>
<sequence length="212" mass="22458">MTDDLIATRRALHGVAENVLAGAQYRQSGTIRLVITPGGFGTISDPALRIAGTELIAGERAIPVNGTTCGGLGTTTDIEAGAPQGLYEEGSGVQLDDVLSVDAGAAAYLEECFERGDAALRRFAPDLTPVLWPEHFDLGITLDEVNYGVSPGDGYLDEPYAYAGPWRQRSGSFWNTPFGAARPLRDLSGPNSIHDFLTEARVRAASAPLINP</sequence>
<name>A0ABN3J0B5_9ACTN</name>
<evidence type="ECO:0000313" key="1">
    <source>
        <dbReference type="EMBL" id="GAA2417739.1"/>
    </source>
</evidence>
<organism evidence="1 2">
    <name type="scientific">Actinomadura vinacea</name>
    <dbReference type="NCBI Taxonomy" id="115336"/>
    <lineage>
        <taxon>Bacteria</taxon>
        <taxon>Bacillati</taxon>
        <taxon>Actinomycetota</taxon>
        <taxon>Actinomycetes</taxon>
        <taxon>Streptosporangiales</taxon>
        <taxon>Thermomonosporaceae</taxon>
        <taxon>Actinomadura</taxon>
    </lineage>
</organism>
<accession>A0ABN3J0B5</accession>
<dbReference type="RefSeq" id="WP_344589584.1">
    <property type="nucleotide sequence ID" value="NZ_BAAARW010000011.1"/>
</dbReference>
<reference evidence="2" key="1">
    <citation type="journal article" date="2019" name="Int. J. Syst. Evol. Microbiol.">
        <title>The Global Catalogue of Microorganisms (GCM) 10K type strain sequencing project: providing services to taxonomists for standard genome sequencing and annotation.</title>
        <authorList>
            <consortium name="The Broad Institute Genomics Platform"/>
            <consortium name="The Broad Institute Genome Sequencing Center for Infectious Disease"/>
            <person name="Wu L."/>
            <person name="Ma J."/>
        </authorList>
    </citation>
    <scope>NUCLEOTIDE SEQUENCE [LARGE SCALE GENOMIC DNA]</scope>
    <source>
        <strain evidence="2">JCM 3325</strain>
    </source>
</reference>
<evidence type="ECO:0000313" key="2">
    <source>
        <dbReference type="Proteomes" id="UP001501231"/>
    </source>
</evidence>
<gene>
    <name evidence="1" type="ORF">GCM10010191_30510</name>
</gene>